<keyword evidence="2" id="KW-0472">Membrane</keyword>
<dbReference type="EMBL" id="JAJHUN010000010">
    <property type="protein sequence ID" value="KAJ4147586.1"/>
    <property type="molecule type" value="Genomic_DNA"/>
</dbReference>
<keyword evidence="4" id="KW-1185">Reference proteome</keyword>
<name>A0A9W8Q8W9_AKAMU</name>
<sequence>MRSDKLEDEALLKSSGGGDNSTDIGSTKFFKTARKMILFYLALVLAYCTSLVLVYRGSQQCHRSDKDVAYIFQHDHSGYVGKPSPELDEQWNKLLQNFNVRITEQELRHTAMKKEDAIELPDSGYYAGLTAYHGLHRIKRLHHYMYPEYYFPNFIQEQRDLNEYHTHHFLDMLRQSVMCHGDTQLITMK</sequence>
<evidence type="ECO:0000313" key="4">
    <source>
        <dbReference type="Proteomes" id="UP001144673"/>
    </source>
</evidence>
<protein>
    <submittedName>
        <fullName evidence="3">Uncharacterized protein</fullName>
    </submittedName>
</protein>
<comment type="caution">
    <text evidence="3">The sequence shown here is derived from an EMBL/GenBank/DDBJ whole genome shotgun (WGS) entry which is preliminary data.</text>
</comment>
<evidence type="ECO:0000256" key="1">
    <source>
        <dbReference type="ARBA" id="ARBA00035112"/>
    </source>
</evidence>
<accession>A0A9W8Q8W9</accession>
<organism evidence="3 4">
    <name type="scientific">Akanthomyces muscarius</name>
    <name type="common">Entomopathogenic fungus</name>
    <name type="synonym">Lecanicillium muscarium</name>
    <dbReference type="NCBI Taxonomy" id="2231603"/>
    <lineage>
        <taxon>Eukaryota</taxon>
        <taxon>Fungi</taxon>
        <taxon>Dikarya</taxon>
        <taxon>Ascomycota</taxon>
        <taxon>Pezizomycotina</taxon>
        <taxon>Sordariomycetes</taxon>
        <taxon>Hypocreomycetidae</taxon>
        <taxon>Hypocreales</taxon>
        <taxon>Cordycipitaceae</taxon>
        <taxon>Akanthomyces</taxon>
    </lineage>
</organism>
<dbReference type="KEGG" id="amus:LMH87_002098"/>
<evidence type="ECO:0000256" key="2">
    <source>
        <dbReference type="SAM" id="Phobius"/>
    </source>
</evidence>
<dbReference type="RefSeq" id="XP_056050527.1">
    <property type="nucleotide sequence ID" value="XM_056193494.1"/>
</dbReference>
<dbReference type="Pfam" id="PF11807">
    <property type="entry name" value="UstYa"/>
    <property type="match status" value="1"/>
</dbReference>
<dbReference type="GO" id="GO:0043386">
    <property type="term" value="P:mycotoxin biosynthetic process"/>
    <property type="evidence" value="ECO:0007669"/>
    <property type="project" value="InterPro"/>
</dbReference>
<proteinExistence type="inferred from homology"/>
<dbReference type="AlphaFoldDB" id="A0A9W8Q8W9"/>
<evidence type="ECO:0000313" key="3">
    <source>
        <dbReference type="EMBL" id="KAJ4147586.1"/>
    </source>
</evidence>
<keyword evidence="2" id="KW-1133">Transmembrane helix</keyword>
<feature type="transmembrane region" description="Helical" evidence="2">
    <location>
        <begin position="37"/>
        <end position="55"/>
    </location>
</feature>
<dbReference type="PANTHER" id="PTHR33365">
    <property type="entry name" value="YALI0B05434P"/>
    <property type="match status" value="1"/>
</dbReference>
<reference evidence="3" key="1">
    <citation type="journal article" date="2023" name="Access Microbiol">
        <title>De-novo genome assembly for Akanthomyces muscarius, a biocontrol agent of insect agricultural pests.</title>
        <authorList>
            <person name="Erdos Z."/>
            <person name="Studholme D.J."/>
            <person name="Raymond B."/>
            <person name="Sharma M."/>
        </authorList>
    </citation>
    <scope>NUCLEOTIDE SEQUENCE</scope>
    <source>
        <strain evidence="3">Ve6</strain>
    </source>
</reference>
<keyword evidence="2" id="KW-0812">Transmembrane</keyword>
<dbReference type="GeneID" id="80889257"/>
<dbReference type="Proteomes" id="UP001144673">
    <property type="component" value="Chromosome 3"/>
</dbReference>
<comment type="similarity">
    <text evidence="1">Belongs to the ustYa family.</text>
</comment>
<dbReference type="PANTHER" id="PTHR33365:SF12">
    <property type="entry name" value="TAT PATHWAY SIGNAL SEQUENCE"/>
    <property type="match status" value="1"/>
</dbReference>
<gene>
    <name evidence="3" type="ORF">LMH87_002098</name>
</gene>
<dbReference type="InterPro" id="IPR021765">
    <property type="entry name" value="UstYa-like"/>
</dbReference>